<reference evidence="2 3" key="1">
    <citation type="journal article" date="2017" name="Eur. J. Clin. Microbiol. Infect. Dis.">
        <title>Uncommonly isolated clinical Pseudomonas: identification and phylogenetic assignation.</title>
        <authorList>
            <person name="Mulet M."/>
            <person name="Gomila M."/>
            <person name="Ramirez A."/>
            <person name="Cardew S."/>
            <person name="Moore E.R."/>
            <person name="Lalucat J."/>
            <person name="Garcia-Valdes E."/>
        </authorList>
    </citation>
    <scope>NUCLEOTIDE SEQUENCE [LARGE SCALE GENOMIC DNA]</scope>
    <source>
        <strain evidence="2 3">SD129</strain>
    </source>
</reference>
<gene>
    <name evidence="2" type="ORF">DN820_21440</name>
</gene>
<organism evidence="2 3">
    <name type="scientific">Stutzerimonas nosocomialis</name>
    <dbReference type="NCBI Taxonomy" id="1056496"/>
    <lineage>
        <taxon>Bacteria</taxon>
        <taxon>Pseudomonadati</taxon>
        <taxon>Pseudomonadota</taxon>
        <taxon>Gammaproteobacteria</taxon>
        <taxon>Pseudomonadales</taxon>
        <taxon>Pseudomonadaceae</taxon>
        <taxon>Stutzerimonas</taxon>
    </lineage>
</organism>
<feature type="region of interest" description="Disordered" evidence="1">
    <location>
        <begin position="14"/>
        <end position="39"/>
    </location>
</feature>
<keyword evidence="3" id="KW-1185">Reference proteome</keyword>
<accession>A0A5R9Q9K1</accession>
<sequence>MLIATCLLAGCSSPSPKTGTEAAASQPRPESCDTAPVQKLVGTPGSVELREQARERAGAQRARLIGPDDMVTLDYDSQRLNLWMDASGVVQRVNCG</sequence>
<proteinExistence type="predicted"/>
<dbReference type="EMBL" id="QLAG01000047">
    <property type="protein sequence ID" value="TLX61433.1"/>
    <property type="molecule type" value="Genomic_DNA"/>
</dbReference>
<dbReference type="Pfam" id="PF11720">
    <property type="entry name" value="Inhibitor_I78"/>
    <property type="match status" value="1"/>
</dbReference>
<comment type="caution">
    <text evidence="2">The sequence shown here is derived from an EMBL/GenBank/DDBJ whole genome shotgun (WGS) entry which is preliminary data.</text>
</comment>
<dbReference type="Proteomes" id="UP000306753">
    <property type="component" value="Unassembled WGS sequence"/>
</dbReference>
<dbReference type="InterPro" id="IPR021719">
    <property type="entry name" value="Prot_inh_I78"/>
</dbReference>
<dbReference type="PANTHER" id="PTHR39600">
    <property type="entry name" value="PEPTIDASE INHIBITOR I78 FAMILY PROTEIN"/>
    <property type="match status" value="1"/>
</dbReference>
<dbReference type="Gene3D" id="3.30.10.10">
    <property type="entry name" value="Trypsin Inhibitor V, subunit A"/>
    <property type="match status" value="1"/>
</dbReference>
<protein>
    <submittedName>
        <fullName evidence="2">Peptidase inhibitor I78 family protein</fullName>
    </submittedName>
</protein>
<evidence type="ECO:0000313" key="3">
    <source>
        <dbReference type="Proteomes" id="UP000306753"/>
    </source>
</evidence>
<name>A0A5R9Q9K1_9GAMM</name>
<dbReference type="PANTHER" id="PTHR39600:SF1">
    <property type="entry name" value="PEPTIDASE INHIBITOR I78 FAMILY PROTEIN"/>
    <property type="match status" value="1"/>
</dbReference>
<evidence type="ECO:0000256" key="1">
    <source>
        <dbReference type="SAM" id="MobiDB-lite"/>
    </source>
</evidence>
<evidence type="ECO:0000313" key="2">
    <source>
        <dbReference type="EMBL" id="TLX61433.1"/>
    </source>
</evidence>
<dbReference type="AlphaFoldDB" id="A0A5R9Q9K1"/>